<gene>
    <name evidence="2" type="ORF">BSTOLATCC_MIC5470</name>
</gene>
<evidence type="ECO:0000313" key="2">
    <source>
        <dbReference type="EMBL" id="CAG9312226.1"/>
    </source>
</evidence>
<evidence type="ECO:0000313" key="3">
    <source>
        <dbReference type="Proteomes" id="UP001162131"/>
    </source>
</evidence>
<name>A0AAU9ICR6_9CILI</name>
<keyword evidence="3" id="KW-1185">Reference proteome</keyword>
<proteinExistence type="predicted"/>
<comment type="caution">
    <text evidence="2">The sequence shown here is derived from an EMBL/GenBank/DDBJ whole genome shotgun (WGS) entry which is preliminary data.</text>
</comment>
<feature type="region of interest" description="Disordered" evidence="1">
    <location>
        <begin position="240"/>
        <end position="262"/>
    </location>
</feature>
<protein>
    <submittedName>
        <fullName evidence="2">Uncharacterized protein</fullName>
    </submittedName>
</protein>
<reference evidence="2" key="1">
    <citation type="submission" date="2021-09" db="EMBL/GenBank/DDBJ databases">
        <authorList>
            <consortium name="AG Swart"/>
            <person name="Singh M."/>
            <person name="Singh A."/>
            <person name="Seah K."/>
            <person name="Emmerich C."/>
        </authorList>
    </citation>
    <scope>NUCLEOTIDE SEQUENCE</scope>
    <source>
        <strain evidence="2">ATCC30299</strain>
    </source>
</reference>
<dbReference type="AlphaFoldDB" id="A0AAU9ICR6"/>
<accession>A0AAU9ICR6</accession>
<evidence type="ECO:0000256" key="1">
    <source>
        <dbReference type="SAM" id="MobiDB-lite"/>
    </source>
</evidence>
<dbReference type="Proteomes" id="UP001162131">
    <property type="component" value="Unassembled WGS sequence"/>
</dbReference>
<sequence>MSGPFSALVSDAISALELNPTDSRTVSKVDIQRIADLIGKEINDEAIEDCLQYLYSKKSIGSGFKSKYLINWFAKHYGEISSSQSPVSYQFQDRQSQVHKSVTNRSPKVPQNNTGNPVKDACNNLIQYLESLEDPDSSFIADDQNIKKLITECLTQFERKPKARQALQKAYELVEENYRSEQAKKGEEFSNLSKIRLQTTKNNRVSKLQKDVDFLMKNQPNSNIGSGIYFLLSPDWNAKPKPPTSLLRPAHNKRLKELLQEP</sequence>
<organism evidence="2 3">
    <name type="scientific">Blepharisma stoltei</name>
    <dbReference type="NCBI Taxonomy" id="1481888"/>
    <lineage>
        <taxon>Eukaryota</taxon>
        <taxon>Sar</taxon>
        <taxon>Alveolata</taxon>
        <taxon>Ciliophora</taxon>
        <taxon>Postciliodesmatophora</taxon>
        <taxon>Heterotrichea</taxon>
        <taxon>Heterotrichida</taxon>
        <taxon>Blepharismidae</taxon>
        <taxon>Blepharisma</taxon>
    </lineage>
</organism>
<dbReference type="EMBL" id="CAJZBQ010000005">
    <property type="protein sequence ID" value="CAG9312226.1"/>
    <property type="molecule type" value="Genomic_DNA"/>
</dbReference>